<keyword evidence="12" id="KW-1185">Reference proteome</keyword>
<evidence type="ECO:0000256" key="6">
    <source>
        <dbReference type="ARBA" id="ARBA00022679"/>
    </source>
</evidence>
<evidence type="ECO:0000256" key="8">
    <source>
        <dbReference type="ARBA" id="ARBA00031423"/>
    </source>
</evidence>
<dbReference type="GO" id="GO:0004134">
    <property type="term" value="F:4-alpha-glucanotransferase activity"/>
    <property type="evidence" value="ECO:0007669"/>
    <property type="project" value="UniProtKB-EC"/>
</dbReference>
<proteinExistence type="inferred from homology"/>
<evidence type="ECO:0000313" key="12">
    <source>
        <dbReference type="Proteomes" id="UP000219573"/>
    </source>
</evidence>
<dbReference type="NCBIfam" id="NF011079">
    <property type="entry name" value="PRK14508.1-2"/>
    <property type="match status" value="1"/>
</dbReference>
<sequence length="505" mass="58853">MKFKRSSGILLHPTSLPGKYGIGSLGKEAYEFIDFLSKTKQKLWQICPLGPTGYGDSPYQCFSAFAGNPLLIDLDYLEEEGLLSKEDLILEEEFSQDYVDYGRVINFKFPLYRKAFERFNSAASDIEKGKFKAFCVENEEWLEDYTLFMALKDHFNWRSWTQWEDPIKFREEAAINKYKDDLKNDIDFHKFMQYLFFEQWTKLKDYANDKGIKVIGDIPIFVAFDSADAWSNPEIFYFDERRNPTKIAGVPPDYFSKTGQLWGNPLYDWDKLKERDYDWWIDRFKVILKQADIVRLDHFRGFEAYWAVPAGEETAINGSWEKGPGADFFNVVREKLGKLPIIAEDLGLITDEVEELRDEFEFPGMKILQFAFDTGEKNKYLPHNYDENCVVYTGTHDNDTTLGWFLNISTEVKEYVEEYLEIEASDICWGLLEAAWSSVAVMAIAPLQDILSLDSGSRMNTPGAPSGNWQWRYKKEMLNDDIINKLTDLTEKYRINNQFADVVNK</sequence>
<comment type="catalytic activity">
    <reaction evidence="1 10">
        <text>Transfers a segment of a (1-&gt;4)-alpha-D-glucan to a new position in an acceptor, which may be glucose or a (1-&gt;4)-alpha-D-glucan.</text>
        <dbReference type="EC" id="2.4.1.25"/>
    </reaction>
</comment>
<dbReference type="EC" id="2.4.1.25" evidence="3 10"/>
<dbReference type="Gene3D" id="3.20.20.80">
    <property type="entry name" value="Glycosidases"/>
    <property type="match status" value="1"/>
</dbReference>
<dbReference type="GO" id="GO:0005975">
    <property type="term" value="P:carbohydrate metabolic process"/>
    <property type="evidence" value="ECO:0007669"/>
    <property type="project" value="InterPro"/>
</dbReference>
<protein>
    <recommendedName>
        <fullName evidence="4 10">4-alpha-glucanotransferase</fullName>
        <ecNumber evidence="3 10">2.4.1.25</ecNumber>
    </recommendedName>
    <alternativeName>
        <fullName evidence="8 10">Amylomaltase</fullName>
    </alternativeName>
    <alternativeName>
        <fullName evidence="9 10">Disproportionating enzyme</fullName>
    </alternativeName>
</protein>
<evidence type="ECO:0000256" key="4">
    <source>
        <dbReference type="ARBA" id="ARBA00020295"/>
    </source>
</evidence>
<evidence type="ECO:0000256" key="9">
    <source>
        <dbReference type="ARBA" id="ARBA00031501"/>
    </source>
</evidence>
<gene>
    <name evidence="11" type="ORF">SAMN06265827_10178</name>
</gene>
<name>A0A285F2J0_9FIRM</name>
<accession>A0A285F2J0</accession>
<dbReference type="InterPro" id="IPR003385">
    <property type="entry name" value="Glyco_hydro_77"/>
</dbReference>
<dbReference type="PANTHER" id="PTHR32438:SF5">
    <property type="entry name" value="4-ALPHA-GLUCANOTRANSFERASE DPE1, CHLOROPLASTIC_AMYLOPLASTIC"/>
    <property type="match status" value="1"/>
</dbReference>
<dbReference type="Pfam" id="PF02446">
    <property type="entry name" value="Glyco_hydro_77"/>
    <property type="match status" value="1"/>
</dbReference>
<dbReference type="PANTHER" id="PTHR32438">
    <property type="entry name" value="4-ALPHA-GLUCANOTRANSFERASE DPE1, CHLOROPLASTIC/AMYLOPLASTIC"/>
    <property type="match status" value="1"/>
</dbReference>
<dbReference type="RefSeq" id="WP_097016125.1">
    <property type="nucleotide sequence ID" value="NZ_OBDZ01000001.1"/>
</dbReference>
<evidence type="ECO:0000256" key="2">
    <source>
        <dbReference type="ARBA" id="ARBA00005684"/>
    </source>
</evidence>
<organism evidence="11 12">
    <name type="scientific">Orenia metallireducens</name>
    <dbReference type="NCBI Taxonomy" id="1413210"/>
    <lineage>
        <taxon>Bacteria</taxon>
        <taxon>Bacillati</taxon>
        <taxon>Bacillota</taxon>
        <taxon>Clostridia</taxon>
        <taxon>Halanaerobiales</taxon>
        <taxon>Halobacteroidaceae</taxon>
        <taxon>Orenia</taxon>
    </lineage>
</organism>
<comment type="similarity">
    <text evidence="2 10">Belongs to the disproportionating enzyme family.</text>
</comment>
<evidence type="ECO:0000256" key="5">
    <source>
        <dbReference type="ARBA" id="ARBA00022676"/>
    </source>
</evidence>
<dbReference type="Proteomes" id="UP000219573">
    <property type="component" value="Unassembled WGS sequence"/>
</dbReference>
<keyword evidence="6 10" id="KW-0808">Transferase</keyword>
<dbReference type="NCBIfam" id="NF011080">
    <property type="entry name" value="PRK14508.1-3"/>
    <property type="match status" value="1"/>
</dbReference>
<dbReference type="STRING" id="1413210.U472_09355"/>
<evidence type="ECO:0000256" key="1">
    <source>
        <dbReference type="ARBA" id="ARBA00000439"/>
    </source>
</evidence>
<dbReference type="EMBL" id="OBDZ01000001">
    <property type="protein sequence ID" value="SNY05530.1"/>
    <property type="molecule type" value="Genomic_DNA"/>
</dbReference>
<dbReference type="AlphaFoldDB" id="A0A285F2J0"/>
<reference evidence="12" key="1">
    <citation type="submission" date="2017-09" db="EMBL/GenBank/DDBJ databases">
        <authorList>
            <person name="Varghese N."/>
            <person name="Submissions S."/>
        </authorList>
    </citation>
    <scope>NUCLEOTIDE SEQUENCE [LARGE SCALE GENOMIC DNA]</scope>
    <source>
        <strain evidence="12">MSL47</strain>
    </source>
</reference>
<evidence type="ECO:0000256" key="7">
    <source>
        <dbReference type="ARBA" id="ARBA00023277"/>
    </source>
</evidence>
<evidence type="ECO:0000313" key="11">
    <source>
        <dbReference type="EMBL" id="SNY05530.1"/>
    </source>
</evidence>
<evidence type="ECO:0000256" key="3">
    <source>
        <dbReference type="ARBA" id="ARBA00012560"/>
    </source>
</evidence>
<keyword evidence="7 10" id="KW-0119">Carbohydrate metabolism</keyword>
<keyword evidence="5 10" id="KW-0328">Glycosyltransferase</keyword>
<dbReference type="NCBIfam" id="TIGR00217">
    <property type="entry name" value="malQ"/>
    <property type="match status" value="1"/>
</dbReference>
<dbReference type="InterPro" id="IPR017853">
    <property type="entry name" value="GH"/>
</dbReference>
<evidence type="ECO:0000256" key="10">
    <source>
        <dbReference type="RuleBase" id="RU361207"/>
    </source>
</evidence>
<dbReference type="OrthoDB" id="9811841at2"/>
<dbReference type="SUPFAM" id="SSF51445">
    <property type="entry name" value="(Trans)glycosidases"/>
    <property type="match status" value="1"/>
</dbReference>